<evidence type="ECO:0000256" key="10">
    <source>
        <dbReference type="ARBA" id="ARBA00022763"/>
    </source>
</evidence>
<evidence type="ECO:0000256" key="7">
    <source>
        <dbReference type="ARBA" id="ARBA00022695"/>
    </source>
</evidence>
<dbReference type="GO" id="GO:0042276">
    <property type="term" value="P:error-prone translesion synthesis"/>
    <property type="evidence" value="ECO:0007669"/>
    <property type="project" value="TreeGrafter"/>
</dbReference>
<dbReference type="Gene3D" id="3.40.1170.60">
    <property type="match status" value="1"/>
</dbReference>
<dbReference type="PANTHER" id="PTHR11076:SF33">
    <property type="entry name" value="DNA POLYMERASE KAPPA"/>
    <property type="match status" value="1"/>
</dbReference>
<keyword evidence="7 16" id="KW-0548">Nucleotidyltransferase</keyword>
<evidence type="ECO:0000256" key="5">
    <source>
        <dbReference type="ARBA" id="ARBA00022490"/>
    </source>
</evidence>
<dbReference type="EC" id="2.7.7.7" evidence="16"/>
<dbReference type="HAMAP" id="MF_01113">
    <property type="entry name" value="DNApol_IV"/>
    <property type="match status" value="1"/>
</dbReference>
<dbReference type="RefSeq" id="WP_039644781.1">
    <property type="nucleotide sequence ID" value="NZ_CP008747.1"/>
</dbReference>
<dbReference type="Proteomes" id="UP000285625">
    <property type="component" value="Unassembled WGS sequence"/>
</dbReference>
<sequence>MGERRIIHIDMDFFFAQVEVREQPNLKGKPVIVGGKASGRGVVATASYEARKFGVHSAMPMARAHQLCPDGYYITPRFELYKNVSNAIMTIFKSYTDDVEPLSLDEAYLDITDLVRPDLSASQIAQFIRRDIYEKTGLTASAGVSYNKFLAKLASGMNKPNGLTVITYDNVHDILMTLDIGAFPGVGSASKEKMHANGIFTGADLYQKSERELIYLFGKKGQHLYQRARGIDHRVVKSERIRKSVGAERTFSIDTNDDEQILRKVEELSRIIERRLNQLNQAGKTVTVKIKTNDYKNASKQRSLSAPLNDAETIYNIAYDLYYELKAPEIPIRLIGVTVGGLENAFYRNMTIYDFL</sequence>
<dbReference type="GO" id="GO:0000287">
    <property type="term" value="F:magnesium ion binding"/>
    <property type="evidence" value="ECO:0007669"/>
    <property type="project" value="UniProtKB-UniRule"/>
</dbReference>
<dbReference type="InterPro" id="IPR053848">
    <property type="entry name" value="IMS_HHH_1"/>
</dbReference>
<dbReference type="GO" id="GO:0006281">
    <property type="term" value="P:DNA repair"/>
    <property type="evidence" value="ECO:0007669"/>
    <property type="project" value="UniProtKB-UniRule"/>
</dbReference>
<dbReference type="GO" id="GO:0006261">
    <property type="term" value="P:DNA-templated DNA replication"/>
    <property type="evidence" value="ECO:0007669"/>
    <property type="project" value="UniProtKB-UniRule"/>
</dbReference>
<evidence type="ECO:0000256" key="6">
    <source>
        <dbReference type="ARBA" id="ARBA00022679"/>
    </source>
</evidence>
<reference evidence="17 18" key="1">
    <citation type="journal article" date="2016" name="Front. Microbiol.">
        <title>Comprehensive Phylogenetic Analysis of Bovine Non-aureus Staphylococci Species Based on Whole-Genome Sequencing.</title>
        <authorList>
            <person name="Naushad S."/>
            <person name="Barkema H.W."/>
            <person name="Luby C."/>
            <person name="Condas L.A."/>
            <person name="Nobrega D.B."/>
            <person name="Carson D.A."/>
            <person name="De Buck J."/>
        </authorList>
    </citation>
    <scope>NUCLEOTIDE SEQUENCE [LARGE SCALE GENOMIC DNA]</scope>
    <source>
        <strain evidence="17 18">SNUC 5959</strain>
    </source>
</reference>
<evidence type="ECO:0000256" key="3">
    <source>
        <dbReference type="ARBA" id="ARBA00011245"/>
    </source>
</evidence>
<keyword evidence="9 16" id="KW-0479">Metal-binding</keyword>
<dbReference type="Pfam" id="PF00817">
    <property type="entry name" value="IMS"/>
    <property type="match status" value="1"/>
</dbReference>
<comment type="subunit">
    <text evidence="3 16">Monomer.</text>
</comment>
<dbReference type="NCBIfam" id="NF010731">
    <property type="entry name" value="PRK14133.1"/>
    <property type="match status" value="1"/>
</dbReference>
<evidence type="ECO:0000313" key="18">
    <source>
        <dbReference type="Proteomes" id="UP000285625"/>
    </source>
</evidence>
<feature type="binding site" evidence="16">
    <location>
        <position position="105"/>
    </location>
    <ligand>
        <name>Mg(2+)</name>
        <dbReference type="ChEBI" id="CHEBI:18420"/>
    </ligand>
</feature>
<keyword evidence="6 16" id="KW-0808">Transferase</keyword>
<dbReference type="Gene3D" id="3.30.70.270">
    <property type="match status" value="1"/>
</dbReference>
<dbReference type="SUPFAM" id="SSF56672">
    <property type="entry name" value="DNA/RNA polymerases"/>
    <property type="match status" value="1"/>
</dbReference>
<dbReference type="InterPro" id="IPR050116">
    <property type="entry name" value="DNA_polymerase-Y"/>
</dbReference>
<evidence type="ECO:0000256" key="13">
    <source>
        <dbReference type="ARBA" id="ARBA00023125"/>
    </source>
</evidence>
<keyword evidence="10 16" id="KW-0227">DNA damage</keyword>
<evidence type="ECO:0000256" key="9">
    <source>
        <dbReference type="ARBA" id="ARBA00022723"/>
    </source>
</evidence>
<dbReference type="GO" id="GO:0003887">
    <property type="term" value="F:DNA-directed DNA polymerase activity"/>
    <property type="evidence" value="ECO:0007669"/>
    <property type="project" value="UniProtKB-UniRule"/>
</dbReference>
<dbReference type="InterPro" id="IPR017961">
    <property type="entry name" value="DNA_pol_Y-fam_little_finger"/>
</dbReference>
<evidence type="ECO:0000256" key="14">
    <source>
        <dbReference type="ARBA" id="ARBA00023204"/>
    </source>
</evidence>
<dbReference type="GO" id="GO:0005829">
    <property type="term" value="C:cytosol"/>
    <property type="evidence" value="ECO:0007669"/>
    <property type="project" value="TreeGrafter"/>
</dbReference>
<comment type="function">
    <text evidence="16">Poorly processive, error-prone DNA polymerase involved in untargeted mutagenesis. Copies undamaged DNA at stalled replication forks, which arise in vivo from mismatched or misaligned primer ends. These misaligned primers can be extended by PolIV. Exhibits no 3'-5' exonuclease (proofreading) activity. May be involved in translesional synthesis, in conjunction with the beta clamp from PolIII.</text>
</comment>
<evidence type="ECO:0000256" key="12">
    <source>
        <dbReference type="ARBA" id="ARBA00022932"/>
    </source>
</evidence>
<evidence type="ECO:0000256" key="1">
    <source>
        <dbReference type="ARBA" id="ARBA00004496"/>
    </source>
</evidence>
<dbReference type="AlphaFoldDB" id="A0A0A8HRY1"/>
<feature type="binding site" evidence="16">
    <location>
        <position position="10"/>
    </location>
    <ligand>
        <name>Mg(2+)</name>
        <dbReference type="ChEBI" id="CHEBI:18420"/>
    </ligand>
</feature>
<keyword evidence="11 16" id="KW-0460">Magnesium</keyword>
<feature type="site" description="Substrate discrimination" evidence="16">
    <location>
        <position position="15"/>
    </location>
</feature>
<comment type="subcellular location">
    <subcellularLocation>
        <location evidence="1 16">Cytoplasm</location>
    </subcellularLocation>
</comment>
<dbReference type="Gene3D" id="3.30.1490.100">
    <property type="entry name" value="DNA polymerase, Y-family, little finger domain"/>
    <property type="match status" value="1"/>
</dbReference>
<evidence type="ECO:0000256" key="11">
    <source>
        <dbReference type="ARBA" id="ARBA00022842"/>
    </source>
</evidence>
<keyword evidence="8 16" id="KW-0235">DNA replication</keyword>
<feature type="active site" evidence="16">
    <location>
        <position position="106"/>
    </location>
</feature>
<dbReference type="PANTHER" id="PTHR11076">
    <property type="entry name" value="DNA REPAIR POLYMERASE UMUC / TRANSFERASE FAMILY MEMBER"/>
    <property type="match status" value="1"/>
</dbReference>
<dbReference type="Pfam" id="PF21999">
    <property type="entry name" value="IMS_HHH_1"/>
    <property type="match status" value="1"/>
</dbReference>
<comment type="caution">
    <text evidence="17">The sequence shown here is derived from an EMBL/GenBank/DDBJ whole genome shotgun (WGS) entry which is preliminary data.</text>
</comment>
<dbReference type="NCBIfam" id="NF002677">
    <property type="entry name" value="PRK02406.1"/>
    <property type="match status" value="1"/>
</dbReference>
<name>A0A0A8HRY1_STAHY</name>
<gene>
    <name evidence="16" type="primary">dinB</name>
    <name evidence="17" type="ORF">BUZ57_06445</name>
</gene>
<dbReference type="GO" id="GO:0003684">
    <property type="term" value="F:damaged DNA binding"/>
    <property type="evidence" value="ECO:0007669"/>
    <property type="project" value="InterPro"/>
</dbReference>
<dbReference type="CDD" id="cd03586">
    <property type="entry name" value="PolY_Pol_IV_kappa"/>
    <property type="match status" value="1"/>
</dbReference>
<dbReference type="InterPro" id="IPR001126">
    <property type="entry name" value="UmuC"/>
</dbReference>
<dbReference type="KEGG" id="shu:SHYC_04350"/>
<evidence type="ECO:0000256" key="8">
    <source>
        <dbReference type="ARBA" id="ARBA00022705"/>
    </source>
</evidence>
<keyword evidence="14 16" id="KW-0234">DNA repair</keyword>
<dbReference type="InterPro" id="IPR043502">
    <property type="entry name" value="DNA/RNA_pol_sf"/>
</dbReference>
<keyword evidence="5 16" id="KW-0963">Cytoplasm</keyword>
<accession>A0A0A8HRY1</accession>
<keyword evidence="13 16" id="KW-0238">DNA-binding</keyword>
<evidence type="ECO:0000313" key="17">
    <source>
        <dbReference type="EMBL" id="RIO45793.1"/>
    </source>
</evidence>
<comment type="similarity">
    <text evidence="2 16">Belongs to the DNA polymerase type-Y family.</text>
</comment>
<protein>
    <recommendedName>
        <fullName evidence="16">DNA polymerase IV</fullName>
        <shortName evidence="16">Pol IV</shortName>
        <ecNumber evidence="16">2.7.7.7</ecNumber>
    </recommendedName>
</protein>
<evidence type="ECO:0000256" key="4">
    <source>
        <dbReference type="ARBA" id="ARBA00022457"/>
    </source>
</evidence>
<dbReference type="InterPro" id="IPR036775">
    <property type="entry name" value="DNA_pol_Y-fam_lit_finger_sf"/>
</dbReference>
<dbReference type="STRING" id="1284.SHYC_04350"/>
<comment type="cofactor">
    <cofactor evidence="16">
        <name>Mg(2+)</name>
        <dbReference type="ChEBI" id="CHEBI:18420"/>
    </cofactor>
    <text evidence="16">Binds 2 magnesium ions per subunit.</text>
</comment>
<evidence type="ECO:0000256" key="2">
    <source>
        <dbReference type="ARBA" id="ARBA00010945"/>
    </source>
</evidence>
<dbReference type="GO" id="GO:0009432">
    <property type="term" value="P:SOS response"/>
    <property type="evidence" value="ECO:0007669"/>
    <property type="project" value="TreeGrafter"/>
</dbReference>
<dbReference type="EMBL" id="QXVO01000016">
    <property type="protein sequence ID" value="RIO45793.1"/>
    <property type="molecule type" value="Genomic_DNA"/>
</dbReference>
<evidence type="ECO:0000256" key="16">
    <source>
        <dbReference type="HAMAP-Rule" id="MF_01113"/>
    </source>
</evidence>
<dbReference type="PROSITE" id="PS50173">
    <property type="entry name" value="UMUC"/>
    <property type="match status" value="1"/>
</dbReference>
<dbReference type="FunFam" id="3.40.1170.60:FF:000001">
    <property type="entry name" value="DNA polymerase IV"/>
    <property type="match status" value="1"/>
</dbReference>
<dbReference type="InterPro" id="IPR043128">
    <property type="entry name" value="Rev_trsase/Diguanyl_cyclase"/>
</dbReference>
<dbReference type="InterPro" id="IPR022880">
    <property type="entry name" value="DNApol_IV"/>
</dbReference>
<keyword evidence="4 16" id="KW-0515">Mutator protein</keyword>
<keyword evidence="12 16" id="KW-0239">DNA-directed DNA polymerase</keyword>
<dbReference type="FunFam" id="3.30.1490.100:FF:000004">
    <property type="entry name" value="DNA polymerase IV"/>
    <property type="match status" value="1"/>
</dbReference>
<dbReference type="Pfam" id="PF11799">
    <property type="entry name" value="IMS_C"/>
    <property type="match status" value="1"/>
</dbReference>
<evidence type="ECO:0000256" key="15">
    <source>
        <dbReference type="ARBA" id="ARBA00049244"/>
    </source>
</evidence>
<organism evidence="17 18">
    <name type="scientific">Staphylococcus hyicus</name>
    <dbReference type="NCBI Taxonomy" id="1284"/>
    <lineage>
        <taxon>Bacteria</taxon>
        <taxon>Bacillati</taxon>
        <taxon>Bacillota</taxon>
        <taxon>Bacilli</taxon>
        <taxon>Bacillales</taxon>
        <taxon>Staphylococcaceae</taxon>
        <taxon>Staphylococcus</taxon>
    </lineage>
</organism>
<proteinExistence type="inferred from homology"/>
<dbReference type="HOGENOM" id="CLU_012348_1_2_9"/>
<dbReference type="SUPFAM" id="SSF100879">
    <property type="entry name" value="Lesion bypass DNA polymerase (Y-family), little finger domain"/>
    <property type="match status" value="1"/>
</dbReference>
<comment type="catalytic activity">
    <reaction evidence="15 16">
        <text>DNA(n) + a 2'-deoxyribonucleoside 5'-triphosphate = DNA(n+1) + diphosphate</text>
        <dbReference type="Rhea" id="RHEA:22508"/>
        <dbReference type="Rhea" id="RHEA-COMP:17339"/>
        <dbReference type="Rhea" id="RHEA-COMP:17340"/>
        <dbReference type="ChEBI" id="CHEBI:33019"/>
        <dbReference type="ChEBI" id="CHEBI:61560"/>
        <dbReference type="ChEBI" id="CHEBI:173112"/>
        <dbReference type="EC" id="2.7.7.7"/>
    </reaction>
</comment>
<dbReference type="GeneID" id="41072699"/>
<dbReference type="Gene3D" id="1.10.150.20">
    <property type="entry name" value="5' to 3' exonuclease, C-terminal subdomain"/>
    <property type="match status" value="1"/>
</dbReference>